<dbReference type="AlphaFoldDB" id="A0A829PRL7"/>
<dbReference type="Pfam" id="PF10118">
    <property type="entry name" value="Metal_hydrol"/>
    <property type="match status" value="1"/>
</dbReference>
<dbReference type="PANTHER" id="PTHR39456">
    <property type="entry name" value="METAL-DEPENDENT HYDROLASE"/>
    <property type="match status" value="1"/>
</dbReference>
<accession>A0A829PRL7</accession>
<gene>
    <name evidence="1" type="ORF">L829_3522</name>
</gene>
<evidence type="ECO:0000313" key="1">
    <source>
        <dbReference type="EMBL" id="ETZ89944.1"/>
    </source>
</evidence>
<reference evidence="1 2" key="1">
    <citation type="submission" date="2014-01" db="EMBL/GenBank/DDBJ databases">
        <authorList>
            <person name="Zelazny A."/>
            <person name="Olivier K."/>
            <person name="Sampaio E.P."/>
            <person name="Holland S.M."/>
            <person name="Tallon L.J."/>
            <person name="Sadzewicz L.K."/>
            <person name="Sengamalay N."/>
            <person name="Fraser C.M."/>
            <person name="Hine E."/>
            <person name="Shefchek K.A."/>
            <person name="Das S.P."/>
            <person name="Shallom S.J."/>
            <person name="Agrawal S."/>
            <person name="Tettelin H."/>
        </authorList>
    </citation>
    <scope>NUCLEOTIDE SEQUENCE [LARGE SCALE GENOMIC DNA]</scope>
    <source>
        <strain evidence="1 2">MAB_030201_1075</strain>
    </source>
</reference>
<protein>
    <submittedName>
        <fullName evidence="1">Putative metal-dependent hydrolase family protein</fullName>
    </submittedName>
</protein>
<dbReference type="PIRSF" id="PIRSF007580">
    <property type="entry name" value="UCP07580"/>
    <property type="match status" value="1"/>
</dbReference>
<dbReference type="GO" id="GO:0016787">
    <property type="term" value="F:hydrolase activity"/>
    <property type="evidence" value="ECO:0007669"/>
    <property type="project" value="UniProtKB-KW"/>
</dbReference>
<comment type="caution">
    <text evidence="1">The sequence shown here is derived from an EMBL/GenBank/DDBJ whole genome shotgun (WGS) entry which is preliminary data.</text>
</comment>
<keyword evidence="1" id="KW-0378">Hydrolase</keyword>
<organism evidence="1 2">
    <name type="scientific">Mycobacteroides abscessus MAB_030201_1075</name>
    <dbReference type="NCBI Taxonomy" id="1335410"/>
    <lineage>
        <taxon>Bacteria</taxon>
        <taxon>Bacillati</taxon>
        <taxon>Actinomycetota</taxon>
        <taxon>Actinomycetes</taxon>
        <taxon>Mycobacteriales</taxon>
        <taxon>Mycobacteriaceae</taxon>
        <taxon>Mycobacteroides</taxon>
        <taxon>Mycobacteroides abscessus</taxon>
    </lineage>
</organism>
<sequence>MVTSSTHPIAYPKTRRVRFRFGQPEPMRRHYLNDDIAFSHLIAILSAIFPPGEEFFIRSVRRYASQITEPGLKKRVAGFIGQEMTHGLQHRELNDQLADMGYAVVRNAEAAGRYGAAIDEYLDSKYPDTRQLRLPRLAALSITATGEHFTAVLAERLLTKPQIQALMTDPEVRNLLNWHAFEELEHKSVAFDVYRTVGGPEWLRIATMRVTATLTVPAFILAVWASIAITDPEGRRQPLRVLKETAAMARGPFFKDLYGARKPYLRQGFHPDEIDTNETLEHWRQALFGDEGQLAGHLKQA</sequence>
<evidence type="ECO:0000313" key="2">
    <source>
        <dbReference type="Proteomes" id="UP000019854"/>
    </source>
</evidence>
<dbReference type="Proteomes" id="UP000019854">
    <property type="component" value="Unassembled WGS sequence"/>
</dbReference>
<dbReference type="InterPro" id="IPR016516">
    <property type="entry name" value="UCP07580"/>
</dbReference>
<name>A0A829PRL7_9MYCO</name>
<dbReference type="PANTHER" id="PTHR39456:SF1">
    <property type="entry name" value="METAL-DEPENDENT HYDROLASE"/>
    <property type="match status" value="1"/>
</dbReference>
<dbReference type="EMBL" id="JAOX01000001">
    <property type="protein sequence ID" value="ETZ89944.1"/>
    <property type="molecule type" value="Genomic_DNA"/>
</dbReference>
<proteinExistence type="predicted"/>